<dbReference type="AlphaFoldDB" id="W8UMV7"/>
<protein>
    <submittedName>
        <fullName evidence="1">Uncharacterized protein</fullName>
    </submittedName>
</protein>
<evidence type="ECO:0000313" key="2">
    <source>
        <dbReference type="Proteomes" id="UP000019586"/>
    </source>
</evidence>
<proteinExistence type="predicted"/>
<dbReference type="KEGG" id="kps:KPNJ2_00173"/>
<sequence>MKLERVLGGILIKFKLLAINDIAFRGRQTANF</sequence>
<accession>W8UMV7</accession>
<organism evidence="1 2">
    <name type="scientific">Klebsiella pneumoniae 30684/NJST258_2</name>
    <dbReference type="NCBI Taxonomy" id="1420013"/>
    <lineage>
        <taxon>Bacteria</taxon>
        <taxon>Pseudomonadati</taxon>
        <taxon>Pseudomonadota</taxon>
        <taxon>Gammaproteobacteria</taxon>
        <taxon>Enterobacterales</taxon>
        <taxon>Enterobacteriaceae</taxon>
        <taxon>Klebsiella/Raoultella group</taxon>
        <taxon>Klebsiella</taxon>
        <taxon>Klebsiella pneumoniae complex</taxon>
    </lineage>
</organism>
<reference evidence="1 2" key="1">
    <citation type="journal article" date="2014" name="Proc. Natl. Acad. Sci. U.S.A.">
        <title>Molecular dissection of the evolution of carbapenem-resistant multilocus sequence type 258 Klebsiella pneumoniae.</title>
        <authorList>
            <person name="Deleo F.R."/>
            <person name="Chen L."/>
            <person name="Porcella S.F."/>
            <person name="Martens C.A."/>
            <person name="Kobayashi S.D."/>
            <person name="Porter A.R."/>
            <person name="Chavda K.D."/>
            <person name="Jacobs M.R."/>
            <person name="Mathema B."/>
            <person name="Olsen R.J."/>
            <person name="Bonomo R.A."/>
            <person name="Musser J.M."/>
            <person name="Kreiswirth B.N."/>
        </authorList>
    </citation>
    <scope>NUCLEOTIDE SEQUENCE [LARGE SCALE GENOMIC DNA]</scope>
    <source>
        <strain evidence="1">30684/NJST258_2</strain>
    </source>
</reference>
<dbReference type="Proteomes" id="UP000019586">
    <property type="component" value="Chromosome"/>
</dbReference>
<dbReference type="EMBL" id="CP006918">
    <property type="protein sequence ID" value="AHM76953.1"/>
    <property type="molecule type" value="Genomic_DNA"/>
</dbReference>
<dbReference type="HOGENOM" id="CLU_3389880_0_0_6"/>
<evidence type="ECO:0000313" key="1">
    <source>
        <dbReference type="EMBL" id="AHM76953.1"/>
    </source>
</evidence>
<name>W8UMV7_KLEPN</name>
<gene>
    <name evidence="1" type="ORF">KPNJ2_00173</name>
</gene>